<keyword evidence="12 14" id="KW-0539">Nucleus</keyword>
<proteinExistence type="inferred from homology"/>
<dbReference type="GO" id="GO:0005634">
    <property type="term" value="C:nucleus"/>
    <property type="evidence" value="ECO:0007669"/>
    <property type="project" value="UniProtKB-SubCell"/>
</dbReference>
<keyword evidence="5 13" id="KW-1003">Cell membrane</keyword>
<accession>A0A835RUB7</accession>
<organism evidence="16 17">
    <name type="scientific">Vanilla planifolia</name>
    <name type="common">Vanilla</name>
    <dbReference type="NCBI Taxonomy" id="51239"/>
    <lineage>
        <taxon>Eukaryota</taxon>
        <taxon>Viridiplantae</taxon>
        <taxon>Streptophyta</taxon>
        <taxon>Embryophyta</taxon>
        <taxon>Tracheophyta</taxon>
        <taxon>Spermatophyta</taxon>
        <taxon>Magnoliopsida</taxon>
        <taxon>Liliopsida</taxon>
        <taxon>Asparagales</taxon>
        <taxon>Orchidaceae</taxon>
        <taxon>Vanilloideae</taxon>
        <taxon>Vanilleae</taxon>
        <taxon>Vanilla</taxon>
    </lineage>
</organism>
<evidence type="ECO:0000256" key="14">
    <source>
        <dbReference type="RuleBase" id="RU367028"/>
    </source>
</evidence>
<dbReference type="NCBIfam" id="TIGR01568">
    <property type="entry name" value="A_thal_3678"/>
    <property type="match status" value="1"/>
</dbReference>
<dbReference type="PROSITE" id="PS51754">
    <property type="entry name" value="OVATE"/>
    <property type="match status" value="1"/>
</dbReference>
<comment type="function">
    <text evidence="14">Transcriptional repressor that regulates multiple aspects of plant growth and development.</text>
</comment>
<evidence type="ECO:0000256" key="4">
    <source>
        <dbReference type="ARBA" id="ARBA00011489"/>
    </source>
</evidence>
<evidence type="ECO:0000256" key="6">
    <source>
        <dbReference type="ARBA" id="ARBA00022491"/>
    </source>
</evidence>
<evidence type="ECO:0000256" key="9">
    <source>
        <dbReference type="ARBA" id="ARBA00023015"/>
    </source>
</evidence>
<comment type="similarity">
    <text evidence="3 13">Belongs to the Casparian strip membrane proteins (CASP) family.</text>
</comment>
<evidence type="ECO:0000256" key="7">
    <source>
        <dbReference type="ARBA" id="ARBA00022692"/>
    </source>
</evidence>
<evidence type="ECO:0000256" key="3">
    <source>
        <dbReference type="ARBA" id="ARBA00007651"/>
    </source>
</evidence>
<feature type="domain" description="OVATE" evidence="15">
    <location>
        <begin position="281"/>
        <end position="340"/>
    </location>
</feature>
<dbReference type="InterPro" id="IPR006458">
    <property type="entry name" value="Ovate_C"/>
</dbReference>
<evidence type="ECO:0000313" key="16">
    <source>
        <dbReference type="EMBL" id="KAG0494806.1"/>
    </source>
</evidence>
<gene>
    <name evidence="16" type="ORF">HPP92_005800</name>
</gene>
<evidence type="ECO:0000256" key="2">
    <source>
        <dbReference type="ARBA" id="ARBA00004651"/>
    </source>
</evidence>
<dbReference type="EMBL" id="JADCNM010000002">
    <property type="protein sequence ID" value="KAG0494806.1"/>
    <property type="molecule type" value="Genomic_DNA"/>
</dbReference>
<name>A0A835RUB7_VANPL</name>
<dbReference type="PANTHER" id="PTHR33057">
    <property type="entry name" value="TRANSCRIPTION REPRESSOR OFP7-RELATED"/>
    <property type="match status" value="1"/>
</dbReference>
<keyword evidence="6 14" id="KW-0678">Repressor</keyword>
<evidence type="ECO:0000256" key="13">
    <source>
        <dbReference type="RuleBase" id="RU361233"/>
    </source>
</evidence>
<dbReference type="InterPro" id="IPR038933">
    <property type="entry name" value="Ovate"/>
</dbReference>
<dbReference type="PANTHER" id="PTHR33057:SF224">
    <property type="entry name" value="TRANSCRIPTION REPRESSOR"/>
    <property type="match status" value="1"/>
</dbReference>
<evidence type="ECO:0000256" key="1">
    <source>
        <dbReference type="ARBA" id="ARBA00004123"/>
    </source>
</evidence>
<evidence type="ECO:0000256" key="11">
    <source>
        <dbReference type="ARBA" id="ARBA00023163"/>
    </source>
</evidence>
<dbReference type="Pfam" id="PF04535">
    <property type="entry name" value="CASP_dom"/>
    <property type="match status" value="1"/>
</dbReference>
<comment type="subcellular location">
    <subcellularLocation>
        <location evidence="2 13">Cell membrane</location>
        <topology evidence="2 13">Multi-pass membrane protein</topology>
    </subcellularLocation>
    <subcellularLocation>
        <location evidence="1 14">Nucleus</location>
    </subcellularLocation>
</comment>
<dbReference type="GO" id="GO:0005886">
    <property type="term" value="C:plasma membrane"/>
    <property type="evidence" value="ECO:0007669"/>
    <property type="project" value="UniProtKB-SubCell"/>
</dbReference>
<comment type="caution">
    <text evidence="16">The sequence shown here is derived from an EMBL/GenBank/DDBJ whole genome shotgun (WGS) entry which is preliminary data.</text>
</comment>
<protein>
    <recommendedName>
        <fullName evidence="13 14">Multifunctional fusion protein</fullName>
    </recommendedName>
    <domain>
        <recommendedName>
            <fullName evidence="14">Transcription repressor</fullName>
        </recommendedName>
        <alternativeName>
            <fullName evidence="14">Ovate family protein</fullName>
        </alternativeName>
    </domain>
    <domain>
        <recommendedName>
            <fullName evidence="13">CASP-like protein</fullName>
        </recommendedName>
    </domain>
</protein>
<evidence type="ECO:0000256" key="5">
    <source>
        <dbReference type="ARBA" id="ARBA00022475"/>
    </source>
</evidence>
<evidence type="ECO:0000256" key="12">
    <source>
        <dbReference type="ARBA" id="ARBA00023242"/>
    </source>
</evidence>
<evidence type="ECO:0000256" key="10">
    <source>
        <dbReference type="ARBA" id="ARBA00023136"/>
    </source>
</evidence>
<dbReference type="OrthoDB" id="1928390at2759"/>
<dbReference type="InterPro" id="IPR006702">
    <property type="entry name" value="CASP_dom"/>
</dbReference>
<comment type="subunit">
    <text evidence="4 13">Homodimer and heterodimers.</text>
</comment>
<keyword evidence="7" id="KW-0812">Transmembrane</keyword>
<dbReference type="NCBIfam" id="TIGR01569">
    <property type="entry name" value="A_tha_TIGR01569"/>
    <property type="match status" value="1"/>
</dbReference>
<dbReference type="Proteomes" id="UP000639772">
    <property type="component" value="Unassembled WGS sequence"/>
</dbReference>
<keyword evidence="10" id="KW-0472">Membrane</keyword>
<dbReference type="AlphaFoldDB" id="A0A835RUB7"/>
<evidence type="ECO:0000313" key="17">
    <source>
        <dbReference type="Proteomes" id="UP000639772"/>
    </source>
</evidence>
<reference evidence="16 17" key="1">
    <citation type="journal article" date="2020" name="Nat. Food">
        <title>A phased Vanilla planifolia genome enables genetic improvement of flavour and production.</title>
        <authorList>
            <person name="Hasing T."/>
            <person name="Tang H."/>
            <person name="Brym M."/>
            <person name="Khazi F."/>
            <person name="Huang T."/>
            <person name="Chambers A.H."/>
        </authorList>
    </citation>
    <scope>NUCLEOTIDE SEQUENCE [LARGE SCALE GENOMIC DNA]</scope>
    <source>
        <tissue evidence="16">Leaf</tissue>
    </source>
</reference>
<dbReference type="Pfam" id="PF04844">
    <property type="entry name" value="Ovate"/>
    <property type="match status" value="1"/>
</dbReference>
<keyword evidence="8" id="KW-1133">Transmembrane helix</keyword>
<evidence type="ECO:0000256" key="8">
    <source>
        <dbReference type="ARBA" id="ARBA00022989"/>
    </source>
</evidence>
<dbReference type="GO" id="GO:0045892">
    <property type="term" value="P:negative regulation of DNA-templated transcription"/>
    <property type="evidence" value="ECO:0007669"/>
    <property type="project" value="UniProtKB-UniRule"/>
</dbReference>
<keyword evidence="11 14" id="KW-0804">Transcription</keyword>
<keyword evidence="9 14" id="KW-0805">Transcription regulation</keyword>
<evidence type="ECO:0000259" key="15">
    <source>
        <dbReference type="PROSITE" id="PS51754"/>
    </source>
</evidence>
<dbReference type="InterPro" id="IPR006459">
    <property type="entry name" value="CASP/CASPL"/>
</dbReference>
<sequence length="362" mass="39791">MSGSETSPGERQVYNLQAAEMMTLERRLRVGELVLRLAVFGLGLAAAALIASDSQVMAYVTLSAVAAAAQSAVLGQFGQPEMQWMKICNLYSKFCTQVGEGLGFMVAGKKARPALEAVSHRSSFRVFRVEKMKLDRFRLFRSCRCNADDVVTPTSFPVTNAHHPRHQLRTATVVSSSCCKSFRQPTGRGNPAGVAADCLSLPRETPACAWSAASYESMEAYPRRKIDSDVDDVLLPSPAAMLALRRREDDEWASGENSCGACDGETPLADESRLRSWMVAVAKQSVDPRGDFRRSMAEMVEKKEIYDIADLEKLLHCFLSLNSRRHHIAIVAAFADVWEALTLDASTGRHKSAVHSSLDIKK</sequence>